<dbReference type="EMBL" id="CP031310">
    <property type="protein sequence ID" value="QCC50957.1"/>
    <property type="molecule type" value="Genomic_DNA"/>
</dbReference>
<evidence type="ECO:0000313" key="4">
    <source>
        <dbReference type="Proteomes" id="UP000296706"/>
    </source>
</evidence>
<dbReference type="Proteomes" id="UP000296706">
    <property type="component" value="Chromosome"/>
</dbReference>
<dbReference type="KEGG" id="hsn:DV733_06725"/>
<keyword evidence="1" id="KW-0812">Transmembrane</keyword>
<feature type="domain" description="DUF6199" evidence="2">
    <location>
        <begin position="20"/>
        <end position="78"/>
    </location>
</feature>
<keyword evidence="4" id="KW-1185">Reference proteome</keyword>
<proteinExistence type="predicted"/>
<name>A0A4D6HDZ6_9EURY</name>
<organism evidence="3 4">
    <name type="scientific">Halapricum salinum</name>
    <dbReference type="NCBI Taxonomy" id="1457250"/>
    <lineage>
        <taxon>Archaea</taxon>
        <taxon>Methanobacteriati</taxon>
        <taxon>Methanobacteriota</taxon>
        <taxon>Stenosarchaea group</taxon>
        <taxon>Halobacteria</taxon>
        <taxon>Halobacteriales</taxon>
        <taxon>Haloarculaceae</taxon>
        <taxon>Halapricum</taxon>
    </lineage>
</organism>
<dbReference type="AlphaFoldDB" id="A0A4D6HDZ6"/>
<reference evidence="3 4" key="1">
    <citation type="journal article" date="2019" name="Nat. Commun.">
        <title>A new type of DNA phosphorothioation-based antiviral system in archaea.</title>
        <authorList>
            <person name="Xiong L."/>
            <person name="Liu S."/>
            <person name="Chen S."/>
            <person name="Xiao Y."/>
            <person name="Zhu B."/>
            <person name="Gao Y."/>
            <person name="Zhang Y."/>
            <person name="Chen B."/>
            <person name="Luo J."/>
            <person name="Deng Z."/>
            <person name="Chen X."/>
            <person name="Wang L."/>
            <person name="Chen S."/>
        </authorList>
    </citation>
    <scope>NUCLEOTIDE SEQUENCE [LARGE SCALE GENOMIC DNA]</scope>
    <source>
        <strain evidence="3 4">CBA1105</strain>
    </source>
</reference>
<keyword evidence="1" id="KW-1133">Transmembrane helix</keyword>
<gene>
    <name evidence="3" type="ORF">DV733_06725</name>
</gene>
<dbReference type="InterPro" id="IPR045679">
    <property type="entry name" value="DUF6199"/>
</dbReference>
<sequence>MLRSVAVTPPSVPPAIFQLMALLIAVLGLVTAAFPRQMGRWRMRGSVGTAQIEPGKARLLVTRVMGIVVAGLALVMAFGDPTMLL</sequence>
<keyword evidence="1" id="KW-0472">Membrane</keyword>
<dbReference type="Pfam" id="PF19701">
    <property type="entry name" value="DUF6199"/>
    <property type="match status" value="1"/>
</dbReference>
<evidence type="ECO:0000256" key="1">
    <source>
        <dbReference type="SAM" id="Phobius"/>
    </source>
</evidence>
<accession>A0A4D6HDZ6</accession>
<evidence type="ECO:0000313" key="3">
    <source>
        <dbReference type="EMBL" id="QCC50957.1"/>
    </source>
</evidence>
<evidence type="ECO:0000259" key="2">
    <source>
        <dbReference type="Pfam" id="PF19701"/>
    </source>
</evidence>
<feature type="transmembrane region" description="Helical" evidence="1">
    <location>
        <begin position="15"/>
        <end position="34"/>
    </location>
</feature>
<protein>
    <recommendedName>
        <fullName evidence="2">DUF6199 domain-containing protein</fullName>
    </recommendedName>
</protein>
<feature type="transmembrane region" description="Helical" evidence="1">
    <location>
        <begin position="60"/>
        <end position="79"/>
    </location>
</feature>